<keyword evidence="12 18" id="KW-0520">NAD</keyword>
<dbReference type="GO" id="GO:0048039">
    <property type="term" value="F:ubiquinone binding"/>
    <property type="evidence" value="ECO:0007669"/>
    <property type="project" value="TreeGrafter"/>
</dbReference>
<dbReference type="InterPro" id="IPR010227">
    <property type="entry name" value="NADH_Q_OxRdtase_chainM/4"/>
</dbReference>
<feature type="transmembrane region" description="Helical" evidence="18">
    <location>
        <begin position="32"/>
        <end position="56"/>
    </location>
</feature>
<dbReference type="GO" id="GO:0008137">
    <property type="term" value="F:NADH dehydrogenase (ubiquinone) activity"/>
    <property type="evidence" value="ECO:0007669"/>
    <property type="project" value="InterPro"/>
</dbReference>
<accession>A0A2S1NNL7</accession>
<gene>
    <name evidence="18 20" type="primary">ndhD</name>
</gene>
<dbReference type="EC" id="7.1.1.-" evidence="18"/>
<evidence type="ECO:0000256" key="4">
    <source>
        <dbReference type="ARBA" id="ARBA00022528"/>
    </source>
</evidence>
<evidence type="ECO:0000313" key="20">
    <source>
        <dbReference type="EMBL" id="AWH05798.1"/>
    </source>
</evidence>
<dbReference type="PRINTS" id="PR01437">
    <property type="entry name" value="NUOXDRDTASE4"/>
</dbReference>
<evidence type="ECO:0000256" key="13">
    <source>
        <dbReference type="ARBA" id="ARBA00023136"/>
    </source>
</evidence>
<reference evidence="20" key="1">
    <citation type="journal article" date="2018" name="Am. J. Bot.">
        <title>Evolution at the tips: Asclepias phylogenomics and new perspectives on leaf surfaces.</title>
        <authorList>
            <person name="Fishbein M."/>
            <person name="Straub S.C.K."/>
            <person name="Boutte J."/>
            <person name="Hansen K."/>
            <person name="Cronn R.C."/>
            <person name="Liston A."/>
        </authorList>
    </citation>
    <scope>NUCLEOTIDE SEQUENCE</scope>
</reference>
<dbReference type="AlphaFoldDB" id="A0A2S1NNL7"/>
<feature type="transmembrane region" description="Helical" evidence="18">
    <location>
        <begin position="167"/>
        <end position="191"/>
    </location>
</feature>
<name>A0A2S1NNL7_ASCCU</name>
<evidence type="ECO:0000256" key="10">
    <source>
        <dbReference type="ARBA" id="ARBA00022967"/>
    </source>
</evidence>
<keyword evidence="4 20" id="KW-0150">Chloroplast</keyword>
<dbReference type="GO" id="GO:0009535">
    <property type="term" value="C:chloroplast thylakoid membrane"/>
    <property type="evidence" value="ECO:0007669"/>
    <property type="project" value="UniProtKB-SubCell"/>
</dbReference>
<evidence type="ECO:0000256" key="5">
    <source>
        <dbReference type="ARBA" id="ARBA00022640"/>
    </source>
</evidence>
<protein>
    <recommendedName>
        <fullName evidence="3 18">NAD(P)H-quinone oxidoreductase chain 4, chloroplastic</fullName>
        <ecNumber evidence="18">7.1.1.-</ecNumber>
    </recommendedName>
    <alternativeName>
        <fullName evidence="15 18">NAD(P)H dehydrogenase, chain 4</fullName>
    </alternativeName>
    <alternativeName>
        <fullName evidence="14 18">NADH-plastoquinone oxidoreductase chain 4</fullName>
    </alternativeName>
</protein>
<evidence type="ECO:0000256" key="14">
    <source>
        <dbReference type="ARBA" id="ARBA00030440"/>
    </source>
</evidence>
<feature type="transmembrane region" description="Helical" evidence="18">
    <location>
        <begin position="246"/>
        <end position="266"/>
    </location>
</feature>
<keyword evidence="13 18" id="KW-0472">Membrane</keyword>
<evidence type="ECO:0000256" key="11">
    <source>
        <dbReference type="ARBA" id="ARBA00022989"/>
    </source>
</evidence>
<feature type="transmembrane region" description="Helical" evidence="18">
    <location>
        <begin position="305"/>
        <end position="323"/>
    </location>
</feature>
<dbReference type="InterPro" id="IPR001750">
    <property type="entry name" value="ND/Mrp_TM"/>
</dbReference>
<dbReference type="PANTHER" id="PTHR43507">
    <property type="entry name" value="NADH-UBIQUINONE OXIDOREDUCTASE CHAIN 4"/>
    <property type="match status" value="1"/>
</dbReference>
<evidence type="ECO:0000256" key="16">
    <source>
        <dbReference type="ARBA" id="ARBA00047726"/>
    </source>
</evidence>
<evidence type="ECO:0000256" key="12">
    <source>
        <dbReference type="ARBA" id="ARBA00023027"/>
    </source>
</evidence>
<feature type="transmembrane region" description="Helical" evidence="18">
    <location>
        <begin position="416"/>
        <end position="435"/>
    </location>
</feature>
<keyword evidence="6 18" id="KW-0812">Transmembrane</keyword>
<feature type="transmembrane region" description="Helical" evidence="18">
    <location>
        <begin position="272"/>
        <end position="293"/>
    </location>
</feature>
<evidence type="ECO:0000256" key="9">
    <source>
        <dbReference type="ARBA" id="ARBA00022957"/>
    </source>
</evidence>
<sequence length="500" mass="56149">MTFFPWLTIIVVLPISAGSLIFFLPHRGNRVVRWYTMCICILELLLTVYTFCYHFQPDDPLIQLLEDYKWIRLFDFHWRLGIDGLSIGPILLTGFITTLATLSAWPVTRDSRLFHFLMLAMYSGQIGLFSSRNLLLFFIMWELELIPVYLLLSMWGGKKRLYSATKFILYTAGGSIFFLMGVLGIGLYGSNQPTLSFETSANQSYPLGLEIIFYIGFFIAFAVKSPIIPLHTWLPDTHGEAHYSTCMLLAGILLKMGAYGLARINIELLSHAHYLFSPWLVIVGAIQIIYAASTSLGQRNLKKRIAYSSVSHMGFLIIGIGSITDTGLNGALLQIISHGFIGAALFFLAGTTYDRTRLLYLDEMGGIAITMPKIFTMFSSFAMASLALPGMSGFVAELIVFFGIITSHNFFLMPKILITFVMAIGIILTPIYSLSMSRQMFYGYKLFNVPNSYFFDSGPRELFLSISLFFPVLGIGMYPDFVLSLSVDKVEVILSNSFSK</sequence>
<geneLocation type="chloroplast" evidence="20"/>
<dbReference type="InterPro" id="IPR022997">
    <property type="entry name" value="NADH_Q_OxRdtase_chain4"/>
</dbReference>
<evidence type="ECO:0000256" key="17">
    <source>
        <dbReference type="ARBA" id="ARBA00048026"/>
    </source>
</evidence>
<dbReference type="GO" id="GO:0016655">
    <property type="term" value="F:oxidoreductase activity, acting on NAD(P)H, quinone or similar compound as acceptor"/>
    <property type="evidence" value="ECO:0007669"/>
    <property type="project" value="UniProtKB-UniRule"/>
</dbReference>
<keyword evidence="8 18" id="KW-0521">NADP</keyword>
<evidence type="ECO:0000256" key="1">
    <source>
        <dbReference type="ARBA" id="ARBA00004454"/>
    </source>
</evidence>
<feature type="transmembrane region" description="Helical" evidence="18">
    <location>
        <begin position="462"/>
        <end position="479"/>
    </location>
</feature>
<keyword evidence="7 18" id="KW-0874">Quinone</keyword>
<keyword evidence="10 18" id="KW-1278">Translocase</keyword>
<evidence type="ECO:0000256" key="15">
    <source>
        <dbReference type="ARBA" id="ARBA00032800"/>
    </source>
</evidence>
<proteinExistence type="inferred from homology"/>
<dbReference type="Pfam" id="PF00361">
    <property type="entry name" value="Proton_antipo_M"/>
    <property type="match status" value="1"/>
</dbReference>
<keyword evidence="5 20" id="KW-0934">Plastid</keyword>
<evidence type="ECO:0000256" key="18">
    <source>
        <dbReference type="HAMAP-Rule" id="MF_00491"/>
    </source>
</evidence>
<evidence type="ECO:0000256" key="7">
    <source>
        <dbReference type="ARBA" id="ARBA00022719"/>
    </source>
</evidence>
<organism evidence="20">
    <name type="scientific">Asclepias curassavica</name>
    <name type="common">Tropical milkweed</name>
    <dbReference type="NCBI Taxonomy" id="52823"/>
    <lineage>
        <taxon>Eukaryota</taxon>
        <taxon>Viridiplantae</taxon>
        <taxon>Streptophyta</taxon>
        <taxon>Embryophyta</taxon>
        <taxon>Tracheophyta</taxon>
        <taxon>Spermatophyta</taxon>
        <taxon>Magnoliopsida</taxon>
        <taxon>eudicotyledons</taxon>
        <taxon>Gunneridae</taxon>
        <taxon>Pentapetalae</taxon>
        <taxon>asterids</taxon>
        <taxon>lamiids</taxon>
        <taxon>Gentianales</taxon>
        <taxon>Apocynaceae</taxon>
        <taxon>Asclepiadoideae</taxon>
        <taxon>Asclepiadeae</taxon>
        <taxon>Asclepiadinae</taxon>
        <taxon>Asclepias</taxon>
    </lineage>
</organism>
<comment type="similarity">
    <text evidence="2 18">Belongs to the complex I subunit 4 family.</text>
</comment>
<feature type="domain" description="NADH:quinone oxidoreductase/Mrp antiporter transmembrane" evidence="19">
    <location>
        <begin position="131"/>
        <end position="415"/>
    </location>
</feature>
<feature type="transmembrane region" description="Helical" evidence="18">
    <location>
        <begin position="374"/>
        <end position="404"/>
    </location>
</feature>
<keyword evidence="18" id="KW-0793">Thylakoid</keyword>
<evidence type="ECO:0000256" key="6">
    <source>
        <dbReference type="ARBA" id="ARBA00022692"/>
    </source>
</evidence>
<feature type="transmembrane region" description="Helical" evidence="18">
    <location>
        <begin position="135"/>
        <end position="155"/>
    </location>
</feature>
<dbReference type="GO" id="GO:0003954">
    <property type="term" value="F:NADH dehydrogenase activity"/>
    <property type="evidence" value="ECO:0007669"/>
    <property type="project" value="TreeGrafter"/>
</dbReference>
<feature type="transmembrane region" description="Helical" evidence="18">
    <location>
        <begin position="335"/>
        <end position="353"/>
    </location>
</feature>
<keyword evidence="9 18" id="KW-0618">Plastoquinone</keyword>
<evidence type="ECO:0000256" key="3">
    <source>
        <dbReference type="ARBA" id="ARBA00016792"/>
    </source>
</evidence>
<dbReference type="HAMAP" id="MF_00491">
    <property type="entry name" value="NDH1_NuoM"/>
    <property type="match status" value="1"/>
</dbReference>
<comment type="catalytic activity">
    <reaction evidence="16 18">
        <text>a plastoquinone + NADPH + (n+1) H(+)(in) = a plastoquinol + NADP(+) + n H(+)(out)</text>
        <dbReference type="Rhea" id="RHEA:42612"/>
        <dbReference type="Rhea" id="RHEA-COMP:9561"/>
        <dbReference type="Rhea" id="RHEA-COMP:9562"/>
        <dbReference type="ChEBI" id="CHEBI:15378"/>
        <dbReference type="ChEBI" id="CHEBI:17757"/>
        <dbReference type="ChEBI" id="CHEBI:57783"/>
        <dbReference type="ChEBI" id="CHEBI:58349"/>
        <dbReference type="ChEBI" id="CHEBI:62192"/>
    </reaction>
</comment>
<evidence type="ECO:0000256" key="8">
    <source>
        <dbReference type="ARBA" id="ARBA00022857"/>
    </source>
</evidence>
<feature type="transmembrane region" description="Helical" evidence="18">
    <location>
        <begin position="6"/>
        <end position="25"/>
    </location>
</feature>
<feature type="transmembrane region" description="Helical" evidence="18">
    <location>
        <begin position="76"/>
        <end position="101"/>
    </location>
</feature>
<dbReference type="EMBL" id="MG678851">
    <property type="protein sequence ID" value="AWH05798.1"/>
    <property type="molecule type" value="Genomic_DNA"/>
</dbReference>
<keyword evidence="11 18" id="KW-1133">Transmembrane helix</keyword>
<dbReference type="NCBIfam" id="TIGR01972">
    <property type="entry name" value="NDH_I_M"/>
    <property type="match status" value="1"/>
</dbReference>
<dbReference type="GO" id="GO:0015990">
    <property type="term" value="P:electron transport coupled proton transport"/>
    <property type="evidence" value="ECO:0007669"/>
    <property type="project" value="TreeGrafter"/>
</dbReference>
<feature type="transmembrane region" description="Helical" evidence="18">
    <location>
        <begin position="113"/>
        <end position="129"/>
    </location>
</feature>
<feature type="transmembrane region" description="Helical" evidence="18">
    <location>
        <begin position="211"/>
        <end position="234"/>
    </location>
</feature>
<comment type="subcellular location">
    <subcellularLocation>
        <location evidence="1 18">Plastid</location>
        <location evidence="1 18">Chloroplast thylakoid membrane</location>
        <topology evidence="1 18">Multi-pass membrane protein</topology>
    </subcellularLocation>
</comment>
<evidence type="ECO:0000259" key="19">
    <source>
        <dbReference type="Pfam" id="PF00361"/>
    </source>
</evidence>
<dbReference type="PANTHER" id="PTHR43507:SF21">
    <property type="entry name" value="NAD(P)H-QUINONE OXIDOREDUCTASE CHAIN 4, CHLOROPLASTIC"/>
    <property type="match status" value="1"/>
</dbReference>
<comment type="catalytic activity">
    <reaction evidence="17 18">
        <text>a plastoquinone + NADH + (n+1) H(+)(in) = a plastoquinol + NAD(+) + n H(+)(out)</text>
        <dbReference type="Rhea" id="RHEA:42608"/>
        <dbReference type="Rhea" id="RHEA-COMP:9561"/>
        <dbReference type="Rhea" id="RHEA-COMP:9562"/>
        <dbReference type="ChEBI" id="CHEBI:15378"/>
        <dbReference type="ChEBI" id="CHEBI:17757"/>
        <dbReference type="ChEBI" id="CHEBI:57540"/>
        <dbReference type="ChEBI" id="CHEBI:57945"/>
        <dbReference type="ChEBI" id="CHEBI:62192"/>
    </reaction>
</comment>
<dbReference type="GO" id="GO:0042773">
    <property type="term" value="P:ATP synthesis coupled electron transport"/>
    <property type="evidence" value="ECO:0007669"/>
    <property type="project" value="InterPro"/>
</dbReference>
<evidence type="ECO:0000256" key="2">
    <source>
        <dbReference type="ARBA" id="ARBA00009025"/>
    </source>
</evidence>
<dbReference type="InterPro" id="IPR003918">
    <property type="entry name" value="NADH_UbQ_OxRdtase"/>
</dbReference>